<evidence type="ECO:0000313" key="2">
    <source>
        <dbReference type="Proteomes" id="UP000821837"/>
    </source>
</evidence>
<reference evidence="1" key="2">
    <citation type="submission" date="2021-09" db="EMBL/GenBank/DDBJ databases">
        <authorList>
            <person name="Jia N."/>
            <person name="Wang J."/>
            <person name="Shi W."/>
            <person name="Du L."/>
            <person name="Sun Y."/>
            <person name="Zhan W."/>
            <person name="Jiang J."/>
            <person name="Wang Q."/>
            <person name="Zhang B."/>
            <person name="Ji P."/>
            <person name="Sakyi L.B."/>
            <person name="Cui X."/>
            <person name="Yuan T."/>
            <person name="Jiang B."/>
            <person name="Yang W."/>
            <person name="Lam T.T.-Y."/>
            <person name="Chang Q."/>
            <person name="Ding S."/>
            <person name="Wang X."/>
            <person name="Zhu J."/>
            <person name="Ruan X."/>
            <person name="Zhao L."/>
            <person name="Wei J."/>
            <person name="Que T."/>
            <person name="Du C."/>
            <person name="Cheng J."/>
            <person name="Dai P."/>
            <person name="Han X."/>
            <person name="Huang E."/>
            <person name="Gao Y."/>
            <person name="Liu J."/>
            <person name="Shao H."/>
            <person name="Ye R."/>
            <person name="Li L."/>
            <person name="Wei W."/>
            <person name="Wang X."/>
            <person name="Wang C."/>
            <person name="Huo Q."/>
            <person name="Li W."/>
            <person name="Guo W."/>
            <person name="Chen H."/>
            <person name="Chen S."/>
            <person name="Zhou L."/>
            <person name="Zhou L."/>
            <person name="Ni X."/>
            <person name="Tian J."/>
            <person name="Zhou Y."/>
            <person name="Sheng Y."/>
            <person name="Liu T."/>
            <person name="Pan Y."/>
            <person name="Xia L."/>
            <person name="Li J."/>
            <person name="Zhao F."/>
            <person name="Cao W."/>
        </authorList>
    </citation>
    <scope>NUCLEOTIDE SEQUENCE</scope>
    <source>
        <strain evidence="1">Rsan-2018</strain>
        <tissue evidence="1">Larvae</tissue>
    </source>
</reference>
<dbReference type="Proteomes" id="UP000821837">
    <property type="component" value="Unassembled WGS sequence"/>
</dbReference>
<dbReference type="EMBL" id="JABSTV010001250">
    <property type="protein sequence ID" value="KAH7956549.1"/>
    <property type="molecule type" value="Genomic_DNA"/>
</dbReference>
<organism evidence="1 2">
    <name type="scientific">Rhipicephalus sanguineus</name>
    <name type="common">Brown dog tick</name>
    <name type="synonym">Ixodes sanguineus</name>
    <dbReference type="NCBI Taxonomy" id="34632"/>
    <lineage>
        <taxon>Eukaryota</taxon>
        <taxon>Metazoa</taxon>
        <taxon>Ecdysozoa</taxon>
        <taxon>Arthropoda</taxon>
        <taxon>Chelicerata</taxon>
        <taxon>Arachnida</taxon>
        <taxon>Acari</taxon>
        <taxon>Parasitiformes</taxon>
        <taxon>Ixodida</taxon>
        <taxon>Ixodoidea</taxon>
        <taxon>Ixodidae</taxon>
        <taxon>Rhipicephalinae</taxon>
        <taxon>Rhipicephalus</taxon>
        <taxon>Rhipicephalus</taxon>
    </lineage>
</organism>
<evidence type="ECO:0000313" key="1">
    <source>
        <dbReference type="EMBL" id="KAH7956549.1"/>
    </source>
</evidence>
<name>A0A9D4PWP0_RHISA</name>
<proteinExistence type="predicted"/>
<keyword evidence="2" id="KW-1185">Reference proteome</keyword>
<comment type="caution">
    <text evidence="1">The sequence shown here is derived from an EMBL/GenBank/DDBJ whole genome shotgun (WGS) entry which is preliminary data.</text>
</comment>
<sequence length="76" mass="8586">MNRCAPELYSDKCKFCNNRADLSHMLWACSEAPMRAEFPDERGWKAALLSSDSQLQARLVRQAEDAARTHGIMADV</sequence>
<accession>A0A9D4PWP0</accession>
<protein>
    <recommendedName>
        <fullName evidence="3">Tick transposon</fullName>
    </recommendedName>
</protein>
<dbReference type="AlphaFoldDB" id="A0A9D4PWP0"/>
<reference evidence="1" key="1">
    <citation type="journal article" date="2020" name="Cell">
        <title>Large-Scale Comparative Analyses of Tick Genomes Elucidate Their Genetic Diversity and Vector Capacities.</title>
        <authorList>
            <consortium name="Tick Genome and Microbiome Consortium (TIGMIC)"/>
            <person name="Jia N."/>
            <person name="Wang J."/>
            <person name="Shi W."/>
            <person name="Du L."/>
            <person name="Sun Y."/>
            <person name="Zhan W."/>
            <person name="Jiang J.F."/>
            <person name="Wang Q."/>
            <person name="Zhang B."/>
            <person name="Ji P."/>
            <person name="Bell-Sakyi L."/>
            <person name="Cui X.M."/>
            <person name="Yuan T.T."/>
            <person name="Jiang B.G."/>
            <person name="Yang W.F."/>
            <person name="Lam T.T."/>
            <person name="Chang Q.C."/>
            <person name="Ding S.J."/>
            <person name="Wang X.J."/>
            <person name="Zhu J.G."/>
            <person name="Ruan X.D."/>
            <person name="Zhao L."/>
            <person name="Wei J.T."/>
            <person name="Ye R.Z."/>
            <person name="Que T.C."/>
            <person name="Du C.H."/>
            <person name="Zhou Y.H."/>
            <person name="Cheng J.X."/>
            <person name="Dai P.F."/>
            <person name="Guo W.B."/>
            <person name="Han X.H."/>
            <person name="Huang E.J."/>
            <person name="Li L.F."/>
            <person name="Wei W."/>
            <person name="Gao Y.C."/>
            <person name="Liu J.Z."/>
            <person name="Shao H.Z."/>
            <person name="Wang X."/>
            <person name="Wang C.C."/>
            <person name="Yang T.C."/>
            <person name="Huo Q.B."/>
            <person name="Li W."/>
            <person name="Chen H.Y."/>
            <person name="Chen S.E."/>
            <person name="Zhou L.G."/>
            <person name="Ni X.B."/>
            <person name="Tian J.H."/>
            <person name="Sheng Y."/>
            <person name="Liu T."/>
            <person name="Pan Y.S."/>
            <person name="Xia L.Y."/>
            <person name="Li J."/>
            <person name="Zhao F."/>
            <person name="Cao W.C."/>
        </authorList>
    </citation>
    <scope>NUCLEOTIDE SEQUENCE</scope>
    <source>
        <strain evidence="1">Rsan-2018</strain>
    </source>
</reference>
<evidence type="ECO:0008006" key="3">
    <source>
        <dbReference type="Google" id="ProtNLM"/>
    </source>
</evidence>
<gene>
    <name evidence="1" type="ORF">HPB52_010496</name>
</gene>